<reference evidence="1 2" key="1">
    <citation type="submission" date="2014-02" db="EMBL/GenBank/DDBJ databases">
        <title>Draft genome of Erwinia mallotivora strain BT-MARDI, a papaya dieback pathogen.</title>
        <authorList>
            <person name="Redzuan R."/>
            <person name="Abu Bakar N."/>
            <person name="Badrun R."/>
            <person name="Mohd Raih M.F."/>
            <person name="Rozano L."/>
            <person name="Mat Amin N."/>
        </authorList>
    </citation>
    <scope>NUCLEOTIDE SEQUENCE [LARGE SCALE GENOMIC DNA]</scope>
    <source>
        <strain evidence="1 2">BT-MARDI</strain>
    </source>
</reference>
<keyword evidence="2" id="KW-1185">Reference proteome</keyword>
<gene>
    <name evidence="1" type="ORF">BG55_06345</name>
</gene>
<dbReference type="OrthoDB" id="9818005at2"/>
<dbReference type="PATRIC" id="fig|69222.5.peg.1305"/>
<accession>A0A014NR51</accession>
<dbReference type="RefSeq" id="WP_034935478.1">
    <property type="nucleotide sequence ID" value="NZ_JFHN01000034.1"/>
</dbReference>
<evidence type="ECO:0000313" key="2">
    <source>
        <dbReference type="Proteomes" id="UP000019918"/>
    </source>
</evidence>
<evidence type="ECO:0000313" key="1">
    <source>
        <dbReference type="EMBL" id="EXU76305.1"/>
    </source>
</evidence>
<sequence>MNARFTPTPLSILLQQQGCLLTDTAWINQISQHAAGKEPVTKYALKKFYSIIDKSFFQQHFAAARHSAEFYALLTTIYLLSQKYKSWHLNFIDLEMASASVKESLSAWDFFDAARHNTQDGRPAGSKNGREKIDFYLAFTQFLNSQNDEHAQVEQLTFDLDYFAAEFMRVVPRISHDYFNPATRLDAGLAEAAEQLVQLAEQTKVRVLKGIAFDSESSGPSMFAALAKNACLHECINHSNYHIKSSQTVPAALDAFIAAHFNHLLSYSCRRAGIDDIASLFNGSSRPDNLHKAVRICLMLHAIDRPAGNIFQTFRALQLPFEQNTMAAILLFHREHKIEVKRIDRGATAKAWSLWSELARFVDRIPDCADEQALFTEVEQQMTLLAPELLKYLCSFFSAVTSLPDNPADRGDCLESYFKARTIKWMTHKAIYRSAINMSFKQHRVWNRALCLQLQKIVASKKRRLEAKAAEVGYV</sequence>
<dbReference type="EMBL" id="JFHN01000034">
    <property type="protein sequence ID" value="EXU76305.1"/>
    <property type="molecule type" value="Genomic_DNA"/>
</dbReference>
<protein>
    <submittedName>
        <fullName evidence="1">Uncharacterized protein</fullName>
    </submittedName>
</protein>
<organism evidence="1 2">
    <name type="scientific">Erwinia mallotivora</name>
    <dbReference type="NCBI Taxonomy" id="69222"/>
    <lineage>
        <taxon>Bacteria</taxon>
        <taxon>Pseudomonadati</taxon>
        <taxon>Pseudomonadota</taxon>
        <taxon>Gammaproteobacteria</taxon>
        <taxon>Enterobacterales</taxon>
        <taxon>Erwiniaceae</taxon>
        <taxon>Erwinia</taxon>
    </lineage>
</organism>
<dbReference type="STRING" id="69222.BG55_06345"/>
<comment type="caution">
    <text evidence="1">The sequence shown here is derived from an EMBL/GenBank/DDBJ whole genome shotgun (WGS) entry which is preliminary data.</text>
</comment>
<dbReference type="Proteomes" id="UP000019918">
    <property type="component" value="Unassembled WGS sequence"/>
</dbReference>
<dbReference type="AlphaFoldDB" id="A0A014NR51"/>
<name>A0A014NR51_9GAMM</name>
<proteinExistence type="predicted"/>